<feature type="region of interest" description="Disordered" evidence="1">
    <location>
        <begin position="245"/>
        <end position="266"/>
    </location>
</feature>
<organism evidence="4 5">
    <name type="scientific">Streptomyces viridochromogenes</name>
    <dbReference type="NCBI Taxonomy" id="1938"/>
    <lineage>
        <taxon>Bacteria</taxon>
        <taxon>Bacillati</taxon>
        <taxon>Actinomycetota</taxon>
        <taxon>Actinomycetes</taxon>
        <taxon>Kitasatosporales</taxon>
        <taxon>Streptomycetaceae</taxon>
        <taxon>Streptomyces</taxon>
    </lineage>
</organism>
<name>A0A0L8J3B0_STRVR</name>
<reference evidence="4 5" key="1">
    <citation type="submission" date="2015-06" db="EMBL/GenBank/DDBJ databases">
        <authorList>
            <person name="Hoefler B.C."/>
            <person name="Straight P.D."/>
        </authorList>
    </citation>
    <scope>NUCLEOTIDE SEQUENCE [LARGE SCALE GENOMIC DNA]</scope>
    <source>
        <strain evidence="4 5">NRRL 3427</strain>
    </source>
</reference>
<dbReference type="GO" id="GO:0015666">
    <property type="term" value="F:restriction endodeoxyribonuclease activity"/>
    <property type="evidence" value="ECO:0007669"/>
    <property type="project" value="TreeGrafter"/>
</dbReference>
<sequence length="266" mass="26649">MAAVGDDGRGVTRREGRARPLRDLVLVVGLVGVVAGGAALMVKTARATGSYLPAVLAALALALGVGSLLARWGRTRSAPYAPGAGGTEPTVPIPAAETFLDTSTTRDITPPAVEPAPVPPAVDSAALDHLAVDPDGFEHTVAALCVRDGCSSVEVVGGAGDLGADVIATAPDGTRVVLQCKQYAQDHRVGSPDLQRFGGTCYVVHEADVAVLVTTSSFTDPALAYAASCGIVCVDGTDLAAWTASTAPPPWAGQPAVPTPGGPPAS</sequence>
<dbReference type="SUPFAM" id="SSF52980">
    <property type="entry name" value="Restriction endonuclease-like"/>
    <property type="match status" value="1"/>
</dbReference>
<evidence type="ECO:0000259" key="3">
    <source>
        <dbReference type="Pfam" id="PF04471"/>
    </source>
</evidence>
<dbReference type="InterPro" id="IPR011856">
    <property type="entry name" value="tRNA_endonuc-like_dom_sf"/>
</dbReference>
<evidence type="ECO:0000313" key="5">
    <source>
        <dbReference type="Proteomes" id="UP000037023"/>
    </source>
</evidence>
<dbReference type="InterPro" id="IPR052906">
    <property type="entry name" value="Type_IV_Methyl-Rstrct_Enzyme"/>
</dbReference>
<dbReference type="OrthoDB" id="5181666at2"/>
<evidence type="ECO:0000256" key="2">
    <source>
        <dbReference type="SAM" id="Phobius"/>
    </source>
</evidence>
<feature type="domain" description="Restriction endonuclease type IV Mrr" evidence="3">
    <location>
        <begin position="131"/>
        <end position="242"/>
    </location>
</feature>
<dbReference type="Gene3D" id="3.40.1350.10">
    <property type="match status" value="1"/>
</dbReference>
<feature type="transmembrane region" description="Helical" evidence="2">
    <location>
        <begin position="51"/>
        <end position="70"/>
    </location>
</feature>
<feature type="transmembrane region" description="Helical" evidence="2">
    <location>
        <begin position="24"/>
        <end position="45"/>
    </location>
</feature>
<dbReference type="PANTHER" id="PTHR30015">
    <property type="entry name" value="MRR RESTRICTION SYSTEM PROTEIN"/>
    <property type="match status" value="1"/>
</dbReference>
<dbReference type="Pfam" id="PF04471">
    <property type="entry name" value="Mrr_cat"/>
    <property type="match status" value="1"/>
</dbReference>
<dbReference type="GO" id="GO:0003677">
    <property type="term" value="F:DNA binding"/>
    <property type="evidence" value="ECO:0007669"/>
    <property type="project" value="InterPro"/>
</dbReference>
<evidence type="ECO:0000313" key="4">
    <source>
        <dbReference type="EMBL" id="KOG08232.1"/>
    </source>
</evidence>
<keyword evidence="2" id="KW-0812">Transmembrane</keyword>
<feature type="compositionally biased region" description="Pro residues" evidence="1">
    <location>
        <begin position="247"/>
        <end position="266"/>
    </location>
</feature>
<dbReference type="GO" id="GO:0009307">
    <property type="term" value="P:DNA restriction-modification system"/>
    <property type="evidence" value="ECO:0007669"/>
    <property type="project" value="InterPro"/>
</dbReference>
<proteinExistence type="predicted"/>
<dbReference type="PANTHER" id="PTHR30015:SF6">
    <property type="entry name" value="SLL1429 PROTEIN"/>
    <property type="match status" value="1"/>
</dbReference>
<keyword evidence="2" id="KW-1133">Transmembrane helix</keyword>
<keyword evidence="2" id="KW-0472">Membrane</keyword>
<dbReference type="Proteomes" id="UP000037023">
    <property type="component" value="Unassembled WGS sequence"/>
</dbReference>
<protein>
    <recommendedName>
        <fullName evidence="3">Restriction endonuclease type IV Mrr domain-containing protein</fullName>
    </recommendedName>
</protein>
<dbReference type="InterPro" id="IPR007560">
    <property type="entry name" value="Restrct_endonuc_IV_Mrr"/>
</dbReference>
<dbReference type="PATRIC" id="fig|1938.6.peg.8474"/>
<gene>
    <name evidence="4" type="ORF">ADK34_39375</name>
</gene>
<evidence type="ECO:0000256" key="1">
    <source>
        <dbReference type="SAM" id="MobiDB-lite"/>
    </source>
</evidence>
<dbReference type="RefSeq" id="WP_051787623.1">
    <property type="nucleotide sequence ID" value="NZ_LGUP01000410.1"/>
</dbReference>
<dbReference type="EMBL" id="LGUP01000410">
    <property type="protein sequence ID" value="KOG08232.1"/>
    <property type="molecule type" value="Genomic_DNA"/>
</dbReference>
<dbReference type="InterPro" id="IPR011335">
    <property type="entry name" value="Restrct_endonuc-II-like"/>
</dbReference>
<accession>A0A0L8J3B0</accession>
<comment type="caution">
    <text evidence="4">The sequence shown here is derived from an EMBL/GenBank/DDBJ whole genome shotgun (WGS) entry which is preliminary data.</text>
</comment>
<dbReference type="AlphaFoldDB" id="A0A0L8J3B0"/>